<accession>A0A6J5Q4L5</accession>
<feature type="domain" description="Phage capsid-like C-terminal" evidence="3">
    <location>
        <begin position="178"/>
        <end position="457"/>
    </location>
</feature>
<dbReference type="EMBL" id="LR798456">
    <property type="protein sequence ID" value="CAB5238039.1"/>
    <property type="molecule type" value="Genomic_DNA"/>
</dbReference>
<evidence type="ECO:0000313" key="4">
    <source>
        <dbReference type="EMBL" id="CAB4176488.1"/>
    </source>
</evidence>
<evidence type="ECO:0000313" key="6">
    <source>
        <dbReference type="EMBL" id="CAB4197563.1"/>
    </source>
</evidence>
<dbReference type="Gene3D" id="3.30.2400.10">
    <property type="entry name" value="Major capsid protein gp5"/>
    <property type="match status" value="1"/>
</dbReference>
<evidence type="ECO:0000256" key="2">
    <source>
        <dbReference type="ARBA" id="ARBA00022844"/>
    </source>
</evidence>
<evidence type="ECO:0000313" key="8">
    <source>
        <dbReference type="EMBL" id="CAB5238039.1"/>
    </source>
</evidence>
<dbReference type="NCBIfam" id="TIGR01554">
    <property type="entry name" value="major_cap_HK97"/>
    <property type="match status" value="1"/>
</dbReference>
<dbReference type="InterPro" id="IPR024455">
    <property type="entry name" value="Phage_capsid"/>
</dbReference>
<name>A0A6J5Q4L5_9CAUD</name>
<evidence type="ECO:0000256" key="1">
    <source>
        <dbReference type="ARBA" id="ARBA00004328"/>
    </source>
</evidence>
<comment type="subcellular location">
    <subcellularLocation>
        <location evidence="1">Virion</location>
    </subcellularLocation>
</comment>
<dbReference type="Pfam" id="PF05065">
    <property type="entry name" value="Phage_capsid"/>
    <property type="match status" value="1"/>
</dbReference>
<dbReference type="GO" id="GO:0044423">
    <property type="term" value="C:virion component"/>
    <property type="evidence" value="ECO:0007669"/>
    <property type="project" value="UniProtKB-KW"/>
</dbReference>
<dbReference type="SUPFAM" id="SSF56563">
    <property type="entry name" value="Major capsid protein gp5"/>
    <property type="match status" value="1"/>
</dbReference>
<reference evidence="4" key="1">
    <citation type="submission" date="2020-05" db="EMBL/GenBank/DDBJ databases">
        <authorList>
            <person name="Chiriac C."/>
            <person name="Salcher M."/>
            <person name="Ghai R."/>
            <person name="Kavagutti S V."/>
        </authorList>
    </citation>
    <scope>NUCLEOTIDE SEQUENCE</scope>
</reference>
<gene>
    <name evidence="5" type="ORF">UFOVP1076_32</name>
    <name evidence="6" type="ORF">UFOVP1314_15</name>
    <name evidence="7" type="ORF">UFOVP1427_56</name>
    <name evidence="8" type="ORF">UFOVP1523_60</name>
    <name evidence="4" type="ORF">UFOVP991_32</name>
</gene>
<dbReference type="Gene3D" id="3.30.2320.10">
    <property type="entry name" value="hypothetical protein PF0899 domain"/>
    <property type="match status" value="1"/>
</dbReference>
<organism evidence="4">
    <name type="scientific">uncultured Caudovirales phage</name>
    <dbReference type="NCBI Taxonomy" id="2100421"/>
    <lineage>
        <taxon>Viruses</taxon>
        <taxon>Duplodnaviria</taxon>
        <taxon>Heunggongvirae</taxon>
        <taxon>Uroviricota</taxon>
        <taxon>Caudoviricetes</taxon>
        <taxon>Peduoviridae</taxon>
        <taxon>Maltschvirus</taxon>
        <taxon>Maltschvirus maltsch</taxon>
    </lineage>
</organism>
<sequence>MPKALASMSLAELGDEMNNVVTNARNVLERAKKDGRDEDALTDAEMAEVKAFTDQIAPIKGLQSTKQDFHNRLSDLSGAEALMQNHNKKRTPNQQNRESTKADLQKMVWENSAAKHLPREYWPTQQYGSDDYSMATSAFLRGYTEGKGLVASNGPSTIPAQMAASLGLSASDEQRGGYFVVGEQFSTEILKNVDDNVYMQGLSRVIMMPPGSQNYNIRVRTARASSFVFANENTDISTTFDTSLKYGKRVITPNYFQGSVIMSKDLLRNYPGAESMVISELGINASQVLEQAFLTGDGNQKPMGVLTTSNDGIDSSRNLTSDRTAYFSFDSFVKLKYGLKPKYRRSATWMLHRLMLQEVALLKDGDGRYLWEPSRQVGSPDTILGLPFIESEWMPSSLTTGGFYTILGDFQYYYVVWDMAMEMQRLVEMRAYTNEFVYLFRCKLDAAPVLPEAFVRGVLA</sequence>
<evidence type="ECO:0000313" key="5">
    <source>
        <dbReference type="EMBL" id="CAB4182954.1"/>
    </source>
</evidence>
<proteinExistence type="predicted"/>
<evidence type="ECO:0000259" key="3">
    <source>
        <dbReference type="Pfam" id="PF05065"/>
    </source>
</evidence>
<protein>
    <submittedName>
        <fullName evidence="4">Major_cap_HK97, phage major capsid protein, HK97 family</fullName>
    </submittedName>
</protein>
<dbReference type="EMBL" id="LR797025">
    <property type="protein sequence ID" value="CAB4182954.1"/>
    <property type="molecule type" value="Genomic_DNA"/>
</dbReference>
<dbReference type="InterPro" id="IPR054612">
    <property type="entry name" value="Phage_capsid-like_C"/>
</dbReference>
<dbReference type="EMBL" id="LR796941">
    <property type="protein sequence ID" value="CAB4176488.1"/>
    <property type="molecule type" value="Genomic_DNA"/>
</dbReference>
<evidence type="ECO:0000313" key="7">
    <source>
        <dbReference type="EMBL" id="CAB4211391.1"/>
    </source>
</evidence>
<keyword evidence="2" id="KW-0946">Virion</keyword>
<dbReference type="EMBL" id="LR797258">
    <property type="protein sequence ID" value="CAB4197563.1"/>
    <property type="molecule type" value="Genomic_DNA"/>
</dbReference>
<dbReference type="EMBL" id="LR797371">
    <property type="protein sequence ID" value="CAB4211391.1"/>
    <property type="molecule type" value="Genomic_DNA"/>
</dbReference>